<sequence length="144" mass="15883">MLPGGMMPQMLGGPMMPQMYGGMMPQQMFHPPQSQVGEGDTYTSEDEHEQVSSSSTVPPKAAGIPLQQESSAVTAAAELQEDGITKYSEFTSRMNSSHRRILQNVSQDVFNSQVVNKFSLVLTDENIRAIACDLGWQDEWLITN</sequence>
<comment type="caution">
    <text evidence="2">The sequence shown here is derived from an EMBL/GenBank/DDBJ whole genome shotgun (WGS) entry which is preliminary data.</text>
</comment>
<evidence type="ECO:0000256" key="1">
    <source>
        <dbReference type="SAM" id="MobiDB-lite"/>
    </source>
</evidence>
<evidence type="ECO:0000313" key="2">
    <source>
        <dbReference type="EMBL" id="CAK9106912.1"/>
    </source>
</evidence>
<accession>A0ABP0S3J5</accession>
<organism evidence="2 3">
    <name type="scientific">Durusdinium trenchii</name>
    <dbReference type="NCBI Taxonomy" id="1381693"/>
    <lineage>
        <taxon>Eukaryota</taxon>
        <taxon>Sar</taxon>
        <taxon>Alveolata</taxon>
        <taxon>Dinophyceae</taxon>
        <taxon>Suessiales</taxon>
        <taxon>Symbiodiniaceae</taxon>
        <taxon>Durusdinium</taxon>
    </lineage>
</organism>
<feature type="non-terminal residue" evidence="2">
    <location>
        <position position="144"/>
    </location>
</feature>
<reference evidence="2 3" key="1">
    <citation type="submission" date="2024-02" db="EMBL/GenBank/DDBJ databases">
        <authorList>
            <person name="Chen Y."/>
            <person name="Shah S."/>
            <person name="Dougan E. K."/>
            <person name="Thang M."/>
            <person name="Chan C."/>
        </authorList>
    </citation>
    <scope>NUCLEOTIDE SEQUENCE [LARGE SCALE GENOMIC DNA]</scope>
</reference>
<feature type="region of interest" description="Disordered" evidence="1">
    <location>
        <begin position="25"/>
        <end position="73"/>
    </location>
</feature>
<protein>
    <submittedName>
        <fullName evidence="2">Uncharacterized protein</fullName>
    </submittedName>
</protein>
<proteinExistence type="predicted"/>
<dbReference type="Proteomes" id="UP001642464">
    <property type="component" value="Unassembled WGS sequence"/>
</dbReference>
<keyword evidence="3" id="KW-1185">Reference proteome</keyword>
<name>A0ABP0S3J5_9DINO</name>
<evidence type="ECO:0000313" key="3">
    <source>
        <dbReference type="Proteomes" id="UP001642464"/>
    </source>
</evidence>
<gene>
    <name evidence="2" type="ORF">SCF082_LOCUS49801</name>
</gene>
<dbReference type="EMBL" id="CAXAMM010042808">
    <property type="protein sequence ID" value="CAK9106912.1"/>
    <property type="molecule type" value="Genomic_DNA"/>
</dbReference>